<evidence type="ECO:0000259" key="2">
    <source>
        <dbReference type="Pfam" id="PF13086"/>
    </source>
</evidence>
<proteinExistence type="predicted"/>
<dbReference type="InterPro" id="IPR050534">
    <property type="entry name" value="Coronavir_polyprotein_1ab"/>
</dbReference>
<dbReference type="PANTHER" id="PTHR43788">
    <property type="entry name" value="DNA2/NAM7 HELICASE FAMILY MEMBER"/>
    <property type="match status" value="1"/>
</dbReference>
<accession>A0A9P5XRZ4</accession>
<dbReference type="SUPFAM" id="SSF52540">
    <property type="entry name" value="P-loop containing nucleoside triphosphate hydrolases"/>
    <property type="match status" value="1"/>
</dbReference>
<dbReference type="InterPro" id="IPR041677">
    <property type="entry name" value="DNA2/NAM7_AAA_11"/>
</dbReference>
<dbReference type="Proteomes" id="UP000807353">
    <property type="component" value="Unassembled WGS sequence"/>
</dbReference>
<dbReference type="InterPro" id="IPR027417">
    <property type="entry name" value="P-loop_NTPase"/>
</dbReference>
<feature type="domain" description="DNA2/NAM7 helicase helicase" evidence="2">
    <location>
        <begin position="412"/>
        <end position="481"/>
    </location>
</feature>
<comment type="caution">
    <text evidence="3">The sequence shown here is derived from an EMBL/GenBank/DDBJ whole genome shotgun (WGS) entry which is preliminary data.</text>
</comment>
<dbReference type="EMBL" id="MU150413">
    <property type="protein sequence ID" value="KAF9456617.1"/>
    <property type="molecule type" value="Genomic_DNA"/>
</dbReference>
<dbReference type="Gene3D" id="3.40.50.300">
    <property type="entry name" value="P-loop containing nucleotide triphosphate hydrolases"/>
    <property type="match status" value="1"/>
</dbReference>
<dbReference type="GO" id="GO:0043139">
    <property type="term" value="F:5'-3' DNA helicase activity"/>
    <property type="evidence" value="ECO:0007669"/>
    <property type="project" value="TreeGrafter"/>
</dbReference>
<organism evidence="3 4">
    <name type="scientific">Collybia nuda</name>
    <dbReference type="NCBI Taxonomy" id="64659"/>
    <lineage>
        <taxon>Eukaryota</taxon>
        <taxon>Fungi</taxon>
        <taxon>Dikarya</taxon>
        <taxon>Basidiomycota</taxon>
        <taxon>Agaricomycotina</taxon>
        <taxon>Agaricomycetes</taxon>
        <taxon>Agaricomycetidae</taxon>
        <taxon>Agaricales</taxon>
        <taxon>Tricholomatineae</taxon>
        <taxon>Clitocybaceae</taxon>
        <taxon>Collybia</taxon>
    </lineage>
</organism>
<reference evidence="3" key="1">
    <citation type="submission" date="2020-11" db="EMBL/GenBank/DDBJ databases">
        <authorList>
            <consortium name="DOE Joint Genome Institute"/>
            <person name="Ahrendt S."/>
            <person name="Riley R."/>
            <person name="Andreopoulos W."/>
            <person name="Labutti K."/>
            <person name="Pangilinan J."/>
            <person name="Ruiz-Duenas F.J."/>
            <person name="Barrasa J.M."/>
            <person name="Sanchez-Garcia M."/>
            <person name="Camarero S."/>
            <person name="Miyauchi S."/>
            <person name="Serrano A."/>
            <person name="Linde D."/>
            <person name="Babiker R."/>
            <person name="Drula E."/>
            <person name="Ayuso-Fernandez I."/>
            <person name="Pacheco R."/>
            <person name="Padilla G."/>
            <person name="Ferreira P."/>
            <person name="Barriuso J."/>
            <person name="Kellner H."/>
            <person name="Castanera R."/>
            <person name="Alfaro M."/>
            <person name="Ramirez L."/>
            <person name="Pisabarro A.G."/>
            <person name="Kuo A."/>
            <person name="Tritt A."/>
            <person name="Lipzen A."/>
            <person name="He G."/>
            <person name="Yan M."/>
            <person name="Ng V."/>
            <person name="Cullen D."/>
            <person name="Martin F."/>
            <person name="Rosso M.-N."/>
            <person name="Henrissat B."/>
            <person name="Hibbett D."/>
            <person name="Martinez A.T."/>
            <person name="Grigoriev I.V."/>
        </authorList>
    </citation>
    <scope>NUCLEOTIDE SEQUENCE</scope>
    <source>
        <strain evidence="3">CBS 247.69</strain>
    </source>
</reference>
<sequence>MAPSLRATNLMQTLIDGPYSLVKIPTITFKESDISIDTLSVFDHVRPIGISPGYSKSGILIALAIADDQNCRIVEFNRDTAPRRLEGGGQGRGGSRQPIRHDTEGLRLLQDVVLCRQAGDLFAFDMGPLSMSLYCDTKLRVTNAVDIQSGISAVDRKPITAIVEVVGSSVPVMKENIKTVFRNPVYDQEDRNRATDLAMRAWVSQFLAGYENGAETFAKVPKVDTKKFSPQVLDIIAKIANDAHRLDQMKPTQTIHRVSVMTDNTTGENYVRSNTFKDRVRWDKEVRLSVDGSAGNYIVPGQIGGVTGKDAALSTIRSLSGKSIGSTLISIGRDDPTTAEAQRAATVLRILQGNTQLLDNSPWIKNIWFPDDDLNLFWPEEWSLPASPPYNSQSSNDSVKSPPSSPMVLQPLNPSQQEAVNTMYSPEDAHRITIIQGPPGTGKTSVIAAYVQLAIEDGSNGIWLVAQSNVAVKNIAEKLMKVGFLDWKLLVSRDFHFQWYVYILWDLFL</sequence>
<dbReference type="Pfam" id="PF13086">
    <property type="entry name" value="AAA_11"/>
    <property type="match status" value="1"/>
</dbReference>
<evidence type="ECO:0000313" key="3">
    <source>
        <dbReference type="EMBL" id="KAF9456617.1"/>
    </source>
</evidence>
<keyword evidence="4" id="KW-1185">Reference proteome</keyword>
<evidence type="ECO:0000313" key="4">
    <source>
        <dbReference type="Proteomes" id="UP000807353"/>
    </source>
</evidence>
<dbReference type="OrthoDB" id="6513042at2759"/>
<gene>
    <name evidence="3" type="ORF">BDZ94DRAFT_335007</name>
</gene>
<name>A0A9P5XRZ4_9AGAR</name>
<feature type="region of interest" description="Disordered" evidence="1">
    <location>
        <begin position="388"/>
        <end position="408"/>
    </location>
</feature>
<evidence type="ECO:0000256" key="1">
    <source>
        <dbReference type="SAM" id="MobiDB-lite"/>
    </source>
</evidence>
<dbReference type="AlphaFoldDB" id="A0A9P5XRZ4"/>
<protein>
    <recommendedName>
        <fullName evidence="2">DNA2/NAM7 helicase helicase domain-containing protein</fullName>
    </recommendedName>
</protein>
<feature type="compositionally biased region" description="Low complexity" evidence="1">
    <location>
        <begin position="392"/>
        <end position="402"/>
    </location>
</feature>
<dbReference type="PANTHER" id="PTHR43788:SF8">
    <property type="entry name" value="DNA-BINDING PROTEIN SMUBP-2"/>
    <property type="match status" value="1"/>
</dbReference>